<evidence type="ECO:0000256" key="1">
    <source>
        <dbReference type="SAM" id="MobiDB-lite"/>
    </source>
</evidence>
<organism evidence="2">
    <name type="scientific">Panicum hallii</name>
    <dbReference type="NCBI Taxonomy" id="206008"/>
    <lineage>
        <taxon>Eukaryota</taxon>
        <taxon>Viridiplantae</taxon>
        <taxon>Streptophyta</taxon>
        <taxon>Embryophyta</taxon>
        <taxon>Tracheophyta</taxon>
        <taxon>Spermatophyta</taxon>
        <taxon>Magnoliopsida</taxon>
        <taxon>Liliopsida</taxon>
        <taxon>Poales</taxon>
        <taxon>Poaceae</taxon>
        <taxon>PACMAD clade</taxon>
        <taxon>Panicoideae</taxon>
        <taxon>Panicodae</taxon>
        <taxon>Paniceae</taxon>
        <taxon>Panicinae</taxon>
        <taxon>Panicum</taxon>
        <taxon>Panicum sect. Panicum</taxon>
    </lineage>
</organism>
<dbReference type="Proteomes" id="UP000243499">
    <property type="component" value="Chromosome 4"/>
</dbReference>
<proteinExistence type="predicted"/>
<dbReference type="EMBL" id="CM008049">
    <property type="protein sequence ID" value="PVH47623.1"/>
    <property type="molecule type" value="Genomic_DNA"/>
</dbReference>
<sequence length="71" mass="7642">MACLLRPLREHQRGGVLPEPAASKHRTNRHLQVNAGMADPSKLAVLAAALRTVKVDGTMASSRRSGPPRSF</sequence>
<dbReference type="Gramene" id="PVH47623">
    <property type="protein sequence ID" value="PVH47623"/>
    <property type="gene ID" value="PAHAL_4G103900"/>
</dbReference>
<accession>A0A2T8JCH1</accession>
<dbReference type="AlphaFoldDB" id="A0A2T8JCH1"/>
<feature type="region of interest" description="Disordered" evidence="1">
    <location>
        <begin position="1"/>
        <end position="27"/>
    </location>
</feature>
<name>A0A2T8JCH1_9POAL</name>
<reference evidence="2" key="1">
    <citation type="submission" date="2018-04" db="EMBL/GenBank/DDBJ databases">
        <title>WGS assembly of Panicum hallii.</title>
        <authorList>
            <person name="Lovell J."/>
            <person name="Jenkins J."/>
            <person name="Lowry D."/>
            <person name="Mamidi S."/>
            <person name="Sreedasyam A."/>
            <person name="Weng X."/>
            <person name="Barry K."/>
            <person name="Bonette J."/>
            <person name="Campitelli B."/>
            <person name="Daum C."/>
            <person name="Gordon S."/>
            <person name="Gould B."/>
            <person name="Lipzen A."/>
            <person name="Macqueen A."/>
            <person name="Palacio-Mejia J."/>
            <person name="Plott C."/>
            <person name="Shakirov E."/>
            <person name="Shu S."/>
            <person name="Yoshinaga Y."/>
            <person name="Zane M."/>
            <person name="Rokhsar D."/>
            <person name="Grimwood J."/>
            <person name="Schmutz J."/>
            <person name="Juenger T."/>
        </authorList>
    </citation>
    <scope>NUCLEOTIDE SEQUENCE [LARGE SCALE GENOMIC DNA]</scope>
    <source>
        <strain evidence="2">FIL2</strain>
    </source>
</reference>
<protein>
    <submittedName>
        <fullName evidence="2">Uncharacterized protein</fullName>
    </submittedName>
</protein>
<gene>
    <name evidence="2" type="ORF">PAHAL_4G103900</name>
</gene>
<evidence type="ECO:0000313" key="2">
    <source>
        <dbReference type="EMBL" id="PVH47623.1"/>
    </source>
</evidence>